<feature type="transmembrane region" description="Helical" evidence="5">
    <location>
        <begin position="26"/>
        <end position="45"/>
    </location>
</feature>
<dbReference type="PANTHER" id="PTHR23294">
    <property type="entry name" value="ET TRANSLATION PRODUCT-RELATED"/>
    <property type="match status" value="1"/>
</dbReference>
<keyword evidence="2 5" id="KW-0812">Transmembrane</keyword>
<dbReference type="AlphaFoldDB" id="A0ABD3REF5"/>
<feature type="transmembrane region" description="Helical" evidence="5">
    <location>
        <begin position="245"/>
        <end position="267"/>
    </location>
</feature>
<dbReference type="SUPFAM" id="SSF103473">
    <property type="entry name" value="MFS general substrate transporter"/>
    <property type="match status" value="1"/>
</dbReference>
<dbReference type="InterPro" id="IPR036259">
    <property type="entry name" value="MFS_trans_sf"/>
</dbReference>
<evidence type="ECO:0000256" key="1">
    <source>
        <dbReference type="ARBA" id="ARBA00004141"/>
    </source>
</evidence>
<feature type="transmembrane region" description="Helical" evidence="5">
    <location>
        <begin position="174"/>
        <end position="192"/>
    </location>
</feature>
<feature type="transmembrane region" description="Helical" evidence="5">
    <location>
        <begin position="212"/>
        <end position="233"/>
    </location>
</feature>
<protein>
    <submittedName>
        <fullName evidence="6">Uncharacterized protein</fullName>
    </submittedName>
</protein>
<keyword evidence="7" id="KW-1185">Reference proteome</keyword>
<dbReference type="InterPro" id="IPR010291">
    <property type="entry name" value="Ion_channel_UNC-93"/>
</dbReference>
<evidence type="ECO:0000256" key="2">
    <source>
        <dbReference type="ARBA" id="ARBA00022692"/>
    </source>
</evidence>
<evidence type="ECO:0000256" key="4">
    <source>
        <dbReference type="ARBA" id="ARBA00023136"/>
    </source>
</evidence>
<dbReference type="GO" id="GO:0016020">
    <property type="term" value="C:membrane"/>
    <property type="evidence" value="ECO:0007669"/>
    <property type="project" value="UniProtKB-SubCell"/>
</dbReference>
<evidence type="ECO:0000313" key="6">
    <source>
        <dbReference type="EMBL" id="KAL3811154.1"/>
    </source>
</evidence>
<evidence type="ECO:0000256" key="3">
    <source>
        <dbReference type="ARBA" id="ARBA00022989"/>
    </source>
</evidence>
<name>A0ABD3REF5_9STRA</name>
<evidence type="ECO:0000313" key="7">
    <source>
        <dbReference type="Proteomes" id="UP001530377"/>
    </source>
</evidence>
<proteinExistence type="predicted"/>
<accession>A0ABD3REF5</accession>
<sequence length="378" mass="41709">MQAFVVDRLLLHNAPSWYRSPEAQTAMLGLIFFWVFAAYTTMQFYSMSIYGPKLASSVVSSTYLTFAMTCLISPTLRQGRGGRGKGGEGGGTLLFISARRDGMDRRPNDDNNDEGADIEMITDERSSLAIHGRDRTNTIQGRRRRPAKGGIVMAVGDDLSQETWAREAMGTLRLFLTNEMMCLSPLFFYTGFNQPYQQATYGNRFFTRRTIGAELIVFHLMEIVGAVIVGRFLDKGRYVASTRRTRAIMCLGSFVVINCAGNIFAAAQEYAAKENDGNPIAHDISDVSVVSPSLAFACWGFADAQIQVFCYWLMGGLYTSGSDHSRAVGFYKLVQSLGTSIGFYLIPTSRLSESSQLAWSSLVFFLGTALSFSQLPSA</sequence>
<keyword evidence="3 5" id="KW-1133">Transmembrane helix</keyword>
<dbReference type="InterPro" id="IPR051617">
    <property type="entry name" value="UNC-93-like_regulator"/>
</dbReference>
<comment type="subcellular location">
    <subcellularLocation>
        <location evidence="1">Membrane</location>
        <topology evidence="1">Multi-pass membrane protein</topology>
    </subcellularLocation>
</comment>
<dbReference type="Pfam" id="PF05978">
    <property type="entry name" value="UNC-93"/>
    <property type="match status" value="1"/>
</dbReference>
<dbReference type="Proteomes" id="UP001530377">
    <property type="component" value="Unassembled WGS sequence"/>
</dbReference>
<keyword evidence="4 5" id="KW-0472">Membrane</keyword>
<dbReference type="EMBL" id="JALLPB020000276">
    <property type="protein sequence ID" value="KAL3811154.1"/>
    <property type="molecule type" value="Genomic_DNA"/>
</dbReference>
<gene>
    <name evidence="6" type="ORF">ACHAXA_001369</name>
</gene>
<comment type="caution">
    <text evidence="6">The sequence shown here is derived from an EMBL/GenBank/DDBJ whole genome shotgun (WGS) entry which is preliminary data.</text>
</comment>
<reference evidence="6 7" key="1">
    <citation type="submission" date="2024-10" db="EMBL/GenBank/DDBJ databases">
        <title>Updated reference genomes for cyclostephanoid diatoms.</title>
        <authorList>
            <person name="Roberts W.R."/>
            <person name="Alverson A.J."/>
        </authorList>
    </citation>
    <scope>NUCLEOTIDE SEQUENCE [LARGE SCALE GENOMIC DNA]</scope>
    <source>
        <strain evidence="6 7">AJA228-03</strain>
    </source>
</reference>
<organism evidence="6 7">
    <name type="scientific">Cyclostephanos tholiformis</name>
    <dbReference type="NCBI Taxonomy" id="382380"/>
    <lineage>
        <taxon>Eukaryota</taxon>
        <taxon>Sar</taxon>
        <taxon>Stramenopiles</taxon>
        <taxon>Ochrophyta</taxon>
        <taxon>Bacillariophyta</taxon>
        <taxon>Coscinodiscophyceae</taxon>
        <taxon>Thalassiosirophycidae</taxon>
        <taxon>Stephanodiscales</taxon>
        <taxon>Stephanodiscaceae</taxon>
        <taxon>Cyclostephanos</taxon>
    </lineage>
</organism>
<evidence type="ECO:0000256" key="5">
    <source>
        <dbReference type="SAM" id="Phobius"/>
    </source>
</evidence>
<feature type="transmembrane region" description="Helical" evidence="5">
    <location>
        <begin position="57"/>
        <end position="76"/>
    </location>
</feature>